<evidence type="ECO:0000256" key="1">
    <source>
        <dbReference type="ARBA" id="ARBA00004308"/>
    </source>
</evidence>
<keyword evidence="2" id="KW-0175">Coiled coil</keyword>
<dbReference type="Proteomes" id="UP001596052">
    <property type="component" value="Unassembled WGS sequence"/>
</dbReference>
<dbReference type="PANTHER" id="PTHR13806:SF31">
    <property type="entry name" value="FLOTILLIN-LIKE PROTEIN 1-RELATED"/>
    <property type="match status" value="1"/>
</dbReference>
<comment type="subcellular location">
    <subcellularLocation>
        <location evidence="1">Endomembrane system</location>
    </subcellularLocation>
</comment>
<feature type="coiled-coil region" evidence="2">
    <location>
        <begin position="210"/>
        <end position="293"/>
    </location>
</feature>
<dbReference type="Gene3D" id="3.30.479.30">
    <property type="entry name" value="Band 7 domain"/>
    <property type="match status" value="1"/>
</dbReference>
<comment type="caution">
    <text evidence="4">The sequence shown here is derived from an EMBL/GenBank/DDBJ whole genome shotgun (WGS) entry which is preliminary data.</text>
</comment>
<reference evidence="5" key="1">
    <citation type="journal article" date="2019" name="Int. J. Syst. Evol. Microbiol.">
        <title>The Global Catalogue of Microorganisms (GCM) 10K type strain sequencing project: providing services to taxonomists for standard genome sequencing and annotation.</title>
        <authorList>
            <consortium name="The Broad Institute Genomics Platform"/>
            <consortium name="The Broad Institute Genome Sequencing Center for Infectious Disease"/>
            <person name="Wu L."/>
            <person name="Ma J."/>
        </authorList>
    </citation>
    <scope>NUCLEOTIDE SEQUENCE [LARGE SCALE GENOMIC DNA]</scope>
    <source>
        <strain evidence="5">CGMCC 4.1469</strain>
    </source>
</reference>
<sequence length="705" mass="77581">MTSSPHLAVLLEGSLLVGVIIIGIFLGILILFSRFFRKVQQGQAIVRNGIGGTKVSFNGMIVIPVAHQAEYMDISVKRIEIERKAQEGLICKDNLRADIKVAFFVRVNKTPEDVLRVAQSIGCARASTVDTIRVLFDAKFSEALKTVGKRFDFVQLYNERDHFKSEILKVIGTDLNGFTLDDCAIDFLEQTQLENLDPDNILDAEGIKKITELTAAQAKLSNNIQRDKEKVIKQQDVQAREAILELERQLAETESKQKRDVESVRARETAEMMKVQEEERLKAERAKISADEEIAIATQNKERQVLVAQRNKERTDAVEVERVTRDRNLEIIDRERITTLKSIEKDKAVEVEKKNIQEVIKDRVALEKTVVVEQQKMKDTEAFATADREKQVALTNAEKNAQEQLIQKIKEAEAAKQAAQLAAEQAAFTAIKAAEAAKQAAELHAQELLTLAEARQESAAKEAAAEKALAEGRTASSAAIGLGEAQVLLAKAEASQKQGTADAEVTQRKGAAEAEVTQLKLAAEADGITKKAQAMKLLENAGREHEEFKLTLDKEKAIELAQINIQKDIAAAQANVLGEAMKSAKIEIIGGESQFFDKITTAIGNARAIDRMVEGSRTLKDVKETFFTGDPDYFKSQLKNIIDQFGLTSEDTKNLTLSALFSKLIGLNPDAATLNKLTGMVGAASRFGLTEQTVSSLLAAKAAKK</sequence>
<evidence type="ECO:0000256" key="2">
    <source>
        <dbReference type="SAM" id="Coils"/>
    </source>
</evidence>
<dbReference type="InterPro" id="IPR036013">
    <property type="entry name" value="Band_7/SPFH_dom_sf"/>
</dbReference>
<dbReference type="InterPro" id="IPR027705">
    <property type="entry name" value="Flotillin_fam"/>
</dbReference>
<evidence type="ECO:0000256" key="3">
    <source>
        <dbReference type="SAM" id="Phobius"/>
    </source>
</evidence>
<proteinExistence type="predicted"/>
<evidence type="ECO:0000313" key="4">
    <source>
        <dbReference type="EMBL" id="MFC5458043.1"/>
    </source>
</evidence>
<protein>
    <submittedName>
        <fullName evidence="4">Flotillin family protein</fullName>
    </submittedName>
</protein>
<feature type="coiled-coil region" evidence="2">
    <location>
        <begin position="395"/>
        <end position="471"/>
    </location>
</feature>
<accession>A0ABW0KWY0</accession>
<keyword evidence="3" id="KW-0812">Transmembrane</keyword>
<keyword evidence="5" id="KW-1185">Reference proteome</keyword>
<dbReference type="EMBL" id="JBHSMQ010000015">
    <property type="protein sequence ID" value="MFC5458043.1"/>
    <property type="molecule type" value="Genomic_DNA"/>
</dbReference>
<dbReference type="RefSeq" id="WP_377171984.1">
    <property type="nucleotide sequence ID" value="NZ_JBHSMQ010000015.1"/>
</dbReference>
<gene>
    <name evidence="4" type="ORF">ACFQDI_24445</name>
</gene>
<evidence type="ECO:0000313" key="5">
    <source>
        <dbReference type="Proteomes" id="UP001596052"/>
    </source>
</evidence>
<keyword evidence="3" id="KW-1133">Transmembrane helix</keyword>
<feature type="transmembrane region" description="Helical" evidence="3">
    <location>
        <begin position="6"/>
        <end position="32"/>
    </location>
</feature>
<dbReference type="PANTHER" id="PTHR13806">
    <property type="entry name" value="FLOTILLIN-RELATED"/>
    <property type="match status" value="1"/>
</dbReference>
<dbReference type="SUPFAM" id="SSF117892">
    <property type="entry name" value="Band 7/SPFH domain"/>
    <property type="match status" value="1"/>
</dbReference>
<organism evidence="4 5">
    <name type="scientific">Prosthecobacter fluviatilis</name>
    <dbReference type="NCBI Taxonomy" id="445931"/>
    <lineage>
        <taxon>Bacteria</taxon>
        <taxon>Pseudomonadati</taxon>
        <taxon>Verrucomicrobiota</taxon>
        <taxon>Verrucomicrobiia</taxon>
        <taxon>Verrucomicrobiales</taxon>
        <taxon>Verrucomicrobiaceae</taxon>
        <taxon>Prosthecobacter</taxon>
    </lineage>
</organism>
<name>A0ABW0KWY0_9BACT</name>
<keyword evidence="3" id="KW-0472">Membrane</keyword>